<keyword evidence="2" id="KW-1185">Reference proteome</keyword>
<gene>
    <name evidence="1" type="ORF">AVEN_69220_1</name>
</gene>
<comment type="caution">
    <text evidence="1">The sequence shown here is derived from an EMBL/GenBank/DDBJ whole genome shotgun (WGS) entry which is preliminary data.</text>
</comment>
<dbReference type="AlphaFoldDB" id="A0A4Y2TPH7"/>
<proteinExistence type="predicted"/>
<evidence type="ECO:0000313" key="1">
    <source>
        <dbReference type="EMBL" id="GBO01317.1"/>
    </source>
</evidence>
<accession>A0A4Y2TPH7</accession>
<dbReference type="Proteomes" id="UP000499080">
    <property type="component" value="Unassembled WGS sequence"/>
</dbReference>
<sequence>MNLPFQQKKTNYILFSKTVRSPKITWNGYKINRVKSFKYLGIHVDDLLNWLEHINKQGEKAIKMQQNLKRIAGGNWGISQIHIWTLYKTVIERMLAHGSSAWCLNPTFKMKRKLSSFQRPFLLHISGAYRTTPTAALQTIFGIPSLHMQLQFEARFTSIYRLRIPLPPFITDTQPHDLEMKATSWSTHPSEHLKPNQISFEDRETYIARKDIINIFTDGSKIEHGVGAAFCVLTNDIWACNIGNERADRLAKDATQYGQPSSHTKLPKPHIKGLLRKRILEEWKTLWKNGDTGRKIYNIMPSVSFRPTNWIREDVIFFSQHRPFPAYLKRFHLSDSDYCSCGGIGMALHYATECIYTASWDMRKPAPNFEQEWLKRVANTLVSRLKIHGIIKFISENRDLFRPP</sequence>
<dbReference type="EMBL" id="BGPR01029512">
    <property type="protein sequence ID" value="GBO01317.1"/>
    <property type="molecule type" value="Genomic_DNA"/>
</dbReference>
<dbReference type="OrthoDB" id="6437248at2759"/>
<evidence type="ECO:0000313" key="2">
    <source>
        <dbReference type="Proteomes" id="UP000499080"/>
    </source>
</evidence>
<organism evidence="1 2">
    <name type="scientific">Araneus ventricosus</name>
    <name type="common">Orbweaver spider</name>
    <name type="synonym">Epeira ventricosa</name>
    <dbReference type="NCBI Taxonomy" id="182803"/>
    <lineage>
        <taxon>Eukaryota</taxon>
        <taxon>Metazoa</taxon>
        <taxon>Ecdysozoa</taxon>
        <taxon>Arthropoda</taxon>
        <taxon>Chelicerata</taxon>
        <taxon>Arachnida</taxon>
        <taxon>Araneae</taxon>
        <taxon>Araneomorphae</taxon>
        <taxon>Entelegynae</taxon>
        <taxon>Araneoidea</taxon>
        <taxon>Araneidae</taxon>
        <taxon>Araneus</taxon>
    </lineage>
</organism>
<evidence type="ECO:0008006" key="3">
    <source>
        <dbReference type="Google" id="ProtNLM"/>
    </source>
</evidence>
<reference evidence="1 2" key="1">
    <citation type="journal article" date="2019" name="Sci. Rep.">
        <title>Orb-weaving spider Araneus ventricosus genome elucidates the spidroin gene catalogue.</title>
        <authorList>
            <person name="Kono N."/>
            <person name="Nakamura H."/>
            <person name="Ohtoshi R."/>
            <person name="Moran D.A.P."/>
            <person name="Shinohara A."/>
            <person name="Yoshida Y."/>
            <person name="Fujiwara M."/>
            <person name="Mori M."/>
            <person name="Tomita M."/>
            <person name="Arakawa K."/>
        </authorList>
    </citation>
    <scope>NUCLEOTIDE SEQUENCE [LARGE SCALE GENOMIC DNA]</scope>
</reference>
<protein>
    <recommendedName>
        <fullName evidence="3">RNase H type-1 domain-containing protein</fullName>
    </recommendedName>
</protein>
<name>A0A4Y2TPH7_ARAVE</name>